<sequence>MQASSRGHRAACNNLLITVNARCLLFVVTFMLYIVSSWQEKKDVTDPKIKEDAERKYLEQEEIDSASAGRVRVGREANVVCVVRYINRNAIVDPLNGGGGESRLRCRSKCPRLMLFVLFALQDGGFSPGGCNTLPFHVFSRTVSSDAQQEFSKYVEDAEVKEWTSIGNLSRVRQEAARWKGEESAAGLYKCCQICYCTVINILLLNRRSIEGCFIRRKYKMIDCSCSVSEVLILGAV</sequence>
<organism evidence="2 3">
    <name type="scientific">Psophocarpus tetragonolobus</name>
    <name type="common">Winged bean</name>
    <name type="synonym">Dolichos tetragonolobus</name>
    <dbReference type="NCBI Taxonomy" id="3891"/>
    <lineage>
        <taxon>Eukaryota</taxon>
        <taxon>Viridiplantae</taxon>
        <taxon>Streptophyta</taxon>
        <taxon>Embryophyta</taxon>
        <taxon>Tracheophyta</taxon>
        <taxon>Spermatophyta</taxon>
        <taxon>Magnoliopsida</taxon>
        <taxon>eudicotyledons</taxon>
        <taxon>Gunneridae</taxon>
        <taxon>Pentapetalae</taxon>
        <taxon>rosids</taxon>
        <taxon>fabids</taxon>
        <taxon>Fabales</taxon>
        <taxon>Fabaceae</taxon>
        <taxon>Papilionoideae</taxon>
        <taxon>50 kb inversion clade</taxon>
        <taxon>NPAAA clade</taxon>
        <taxon>indigoferoid/millettioid clade</taxon>
        <taxon>Phaseoleae</taxon>
        <taxon>Psophocarpus</taxon>
    </lineage>
</organism>
<reference evidence="2 3" key="1">
    <citation type="submission" date="2024-01" db="EMBL/GenBank/DDBJ databases">
        <title>The genomes of 5 underutilized Papilionoideae crops provide insights into root nodulation and disease resistanc.</title>
        <authorList>
            <person name="Jiang F."/>
        </authorList>
    </citation>
    <scope>NUCLEOTIDE SEQUENCE [LARGE SCALE GENOMIC DNA]</scope>
    <source>
        <strain evidence="2">DUOXIRENSHENG_FW03</strain>
        <tissue evidence="2">Leaves</tissue>
    </source>
</reference>
<keyword evidence="1" id="KW-0812">Transmembrane</keyword>
<protein>
    <submittedName>
        <fullName evidence="2">Uncharacterized protein</fullName>
    </submittedName>
</protein>
<proteinExistence type="predicted"/>
<evidence type="ECO:0000313" key="3">
    <source>
        <dbReference type="Proteomes" id="UP001386955"/>
    </source>
</evidence>
<comment type="caution">
    <text evidence="2">The sequence shown here is derived from an EMBL/GenBank/DDBJ whole genome shotgun (WGS) entry which is preliminary data.</text>
</comment>
<feature type="transmembrane region" description="Helical" evidence="1">
    <location>
        <begin position="12"/>
        <end position="35"/>
    </location>
</feature>
<keyword evidence="3" id="KW-1185">Reference proteome</keyword>
<name>A0AAN9T137_PSOTE</name>
<dbReference type="Proteomes" id="UP001386955">
    <property type="component" value="Unassembled WGS sequence"/>
</dbReference>
<keyword evidence="1" id="KW-0472">Membrane</keyword>
<keyword evidence="1" id="KW-1133">Transmembrane helix</keyword>
<evidence type="ECO:0000256" key="1">
    <source>
        <dbReference type="SAM" id="Phobius"/>
    </source>
</evidence>
<gene>
    <name evidence="2" type="ORF">VNO78_02088</name>
</gene>
<evidence type="ECO:0000313" key="2">
    <source>
        <dbReference type="EMBL" id="KAK7410889.1"/>
    </source>
</evidence>
<dbReference type="EMBL" id="JAYMYS010000001">
    <property type="protein sequence ID" value="KAK7410889.1"/>
    <property type="molecule type" value="Genomic_DNA"/>
</dbReference>
<accession>A0AAN9T137</accession>
<dbReference type="AlphaFoldDB" id="A0AAN9T137"/>